<dbReference type="Gene3D" id="3.30.300.20">
    <property type="match status" value="1"/>
</dbReference>
<evidence type="ECO:0000313" key="2">
    <source>
        <dbReference type="Proteomes" id="UP000019241"/>
    </source>
</evidence>
<dbReference type="PANTHER" id="PTHR34352:SF1">
    <property type="entry name" value="PROTEIN YHFA"/>
    <property type="match status" value="1"/>
</dbReference>
<dbReference type="PANTHER" id="PTHR34352">
    <property type="entry name" value="PROTEIN YHFA"/>
    <property type="match status" value="1"/>
</dbReference>
<sequence>MGEKIELQHETGNWPLIKEEGFSPVQITVAAVAACSAYVYAKLLDKKRIPYEDLDVDVSYEQDLEQAVHVIKKNRCKLPSESSEKNIKKRLKKRFILSKMVARLPEVCIQIFKLRNMSHFFKKVGACLLFYFSASS</sequence>
<accession>W7DMZ7</accession>
<proteinExistence type="predicted"/>
<reference evidence="1 2" key="1">
    <citation type="submission" date="2012-12" db="EMBL/GenBank/DDBJ databases">
        <title>Novel taxa of Listeriaceae from agricultural environments in the United States.</title>
        <authorList>
            <person name="den Bakker H.C."/>
            <person name="Allred A."/>
            <person name="Warchocki S."/>
            <person name="Wright E.M."/>
            <person name="Burrell A."/>
            <person name="Nightingale K.K."/>
            <person name="Kephart D."/>
            <person name="Wiedmann M."/>
        </authorList>
    </citation>
    <scope>NUCLEOTIDE SEQUENCE [LARGE SCALE GENOMIC DNA]</scope>
    <source>
        <strain evidence="1 2">FSL S10-1203</strain>
    </source>
</reference>
<dbReference type="PATRIC" id="fig|1265822.4.peg.1375"/>
<dbReference type="EMBL" id="AODM01000021">
    <property type="protein sequence ID" value="EUJ58934.1"/>
    <property type="molecule type" value="Genomic_DNA"/>
</dbReference>
<comment type="caution">
    <text evidence="1">The sequence shown here is derived from an EMBL/GenBank/DDBJ whole genome shotgun (WGS) entry which is preliminary data.</text>
</comment>
<gene>
    <name evidence="1" type="ORF">MCOL2_06732</name>
</gene>
<dbReference type="InterPro" id="IPR003718">
    <property type="entry name" value="OsmC/Ohr_fam"/>
</dbReference>
<dbReference type="AlphaFoldDB" id="W7DMZ7"/>
<dbReference type="SUPFAM" id="SSF82784">
    <property type="entry name" value="OsmC-like"/>
    <property type="match status" value="1"/>
</dbReference>
<dbReference type="InterPro" id="IPR015946">
    <property type="entry name" value="KH_dom-like_a/b"/>
</dbReference>
<name>W7DMZ7_9LIST</name>
<dbReference type="InterPro" id="IPR036102">
    <property type="entry name" value="OsmC/Ohrsf"/>
</dbReference>
<organism evidence="1 2">
    <name type="scientific">Listeria fleischmannii FSL S10-1203</name>
    <dbReference type="NCBI Taxonomy" id="1265822"/>
    <lineage>
        <taxon>Bacteria</taxon>
        <taxon>Bacillati</taxon>
        <taxon>Bacillota</taxon>
        <taxon>Bacilli</taxon>
        <taxon>Bacillales</taxon>
        <taxon>Listeriaceae</taxon>
        <taxon>Listeria</taxon>
    </lineage>
</organism>
<dbReference type="PROSITE" id="PS51257">
    <property type="entry name" value="PROKAR_LIPOPROTEIN"/>
    <property type="match status" value="1"/>
</dbReference>
<evidence type="ECO:0000313" key="1">
    <source>
        <dbReference type="EMBL" id="EUJ58934.1"/>
    </source>
</evidence>
<dbReference type="Proteomes" id="UP000019241">
    <property type="component" value="Unassembled WGS sequence"/>
</dbReference>
<protein>
    <submittedName>
        <fullName evidence="1">OsmC/Ohr family protein</fullName>
    </submittedName>
</protein>
<dbReference type="Pfam" id="PF02566">
    <property type="entry name" value="OsmC"/>
    <property type="match status" value="1"/>
</dbReference>